<protein>
    <recommendedName>
        <fullName evidence="3">Lipoprotein</fullName>
    </recommendedName>
</protein>
<dbReference type="EMBL" id="JAUSUN010000004">
    <property type="protein sequence ID" value="MDQ0412750.1"/>
    <property type="molecule type" value="Genomic_DNA"/>
</dbReference>
<organism evidence="1 2">
    <name type="scientific">Mesobacillus stamsii</name>
    <dbReference type="NCBI Taxonomy" id="225347"/>
    <lineage>
        <taxon>Bacteria</taxon>
        <taxon>Bacillati</taxon>
        <taxon>Bacillota</taxon>
        <taxon>Bacilli</taxon>
        <taxon>Bacillales</taxon>
        <taxon>Bacillaceae</taxon>
        <taxon>Mesobacillus</taxon>
    </lineage>
</organism>
<sequence>MKKTITIALATIFLASCSSEESVNRETTAKQITGDQGEKRDFEKEYIKTAIETSLVLNESVDKLEILLNDMDVTNPTWSVEVNQIALKIQIECNSYTLASDFLEENLEKKYEKTMKLYGEGVNEFHSIYSDITDAMEIYDKRKLEEIKLRLNPAIDLINKGTEQLEVERYTED</sequence>
<dbReference type="PROSITE" id="PS51257">
    <property type="entry name" value="PROKAR_LIPOPROTEIN"/>
    <property type="match status" value="1"/>
</dbReference>
<proteinExistence type="predicted"/>
<evidence type="ECO:0008006" key="3">
    <source>
        <dbReference type="Google" id="ProtNLM"/>
    </source>
</evidence>
<evidence type="ECO:0000313" key="1">
    <source>
        <dbReference type="EMBL" id="MDQ0412750.1"/>
    </source>
</evidence>
<name>A0ABU0FSN7_9BACI</name>
<dbReference type="RefSeq" id="WP_307191339.1">
    <property type="nucleotide sequence ID" value="NZ_JAUSUN010000004.1"/>
</dbReference>
<reference evidence="1 2" key="1">
    <citation type="submission" date="2023-07" db="EMBL/GenBank/DDBJ databases">
        <title>Genomic Encyclopedia of Type Strains, Phase IV (KMG-IV): sequencing the most valuable type-strain genomes for metagenomic binning, comparative biology and taxonomic classification.</title>
        <authorList>
            <person name="Goeker M."/>
        </authorList>
    </citation>
    <scope>NUCLEOTIDE SEQUENCE [LARGE SCALE GENOMIC DNA]</scope>
    <source>
        <strain evidence="1 2">DSM 19598</strain>
    </source>
</reference>
<dbReference type="Proteomes" id="UP001242313">
    <property type="component" value="Unassembled WGS sequence"/>
</dbReference>
<accession>A0ABU0FSN7</accession>
<comment type="caution">
    <text evidence="1">The sequence shown here is derived from an EMBL/GenBank/DDBJ whole genome shotgun (WGS) entry which is preliminary data.</text>
</comment>
<gene>
    <name evidence="1" type="ORF">J2S25_000930</name>
</gene>
<keyword evidence="2" id="KW-1185">Reference proteome</keyword>
<evidence type="ECO:0000313" key="2">
    <source>
        <dbReference type="Proteomes" id="UP001242313"/>
    </source>
</evidence>